<dbReference type="InterPro" id="IPR000504">
    <property type="entry name" value="RRM_dom"/>
</dbReference>
<accession>A0A2U3QLA9</accession>
<dbReference type="GO" id="GO:0003723">
    <property type="term" value="F:RNA binding"/>
    <property type="evidence" value="ECO:0007669"/>
    <property type="project" value="UniProtKB-KW"/>
</dbReference>
<dbReference type="PROSITE" id="PS50102">
    <property type="entry name" value="RRM"/>
    <property type="match status" value="1"/>
</dbReference>
<feature type="compositionally biased region" description="Basic and acidic residues" evidence="2">
    <location>
        <begin position="85"/>
        <end position="100"/>
    </location>
</feature>
<evidence type="ECO:0000259" key="3">
    <source>
        <dbReference type="PROSITE" id="PS50102"/>
    </source>
</evidence>
<proteinExistence type="predicted"/>
<protein>
    <submittedName>
        <fullName evidence="4">Putative RNA-binding protein RbpA</fullName>
    </submittedName>
</protein>
<sequence length="109" mass="11889">MGKKLYVGNISYKTTEDELRELFSRCGEVLSVKIITDAFTGKAKGFGFVEMTNEQDAQKAIAELNGTTSAERTLTVAEAKPQQPPERRSFGGGRGREGFGGKRGQSRGR</sequence>
<dbReference type="OrthoDB" id="9798855at2"/>
<organism evidence="4 5">
    <name type="scientific">Candidatus Sulfobium mesophilum</name>
    <dbReference type="NCBI Taxonomy" id="2016548"/>
    <lineage>
        <taxon>Bacteria</taxon>
        <taxon>Pseudomonadati</taxon>
        <taxon>Nitrospirota</taxon>
        <taxon>Nitrospiria</taxon>
        <taxon>Nitrospirales</taxon>
        <taxon>Nitrospiraceae</taxon>
        <taxon>Candidatus Sulfobium</taxon>
    </lineage>
</organism>
<dbReference type="SMART" id="SM00360">
    <property type="entry name" value="RRM"/>
    <property type="match status" value="1"/>
</dbReference>
<dbReference type="AlphaFoldDB" id="A0A2U3QLA9"/>
<name>A0A2U3QLA9_9BACT</name>
<evidence type="ECO:0000313" key="5">
    <source>
        <dbReference type="Proteomes" id="UP000245125"/>
    </source>
</evidence>
<dbReference type="InterPro" id="IPR035979">
    <property type="entry name" value="RBD_domain_sf"/>
</dbReference>
<dbReference type="Pfam" id="PF00076">
    <property type="entry name" value="RRM_1"/>
    <property type="match status" value="1"/>
</dbReference>
<keyword evidence="1" id="KW-0694">RNA-binding</keyword>
<dbReference type="InterPro" id="IPR012677">
    <property type="entry name" value="Nucleotide-bd_a/b_plait_sf"/>
</dbReference>
<dbReference type="InterPro" id="IPR052462">
    <property type="entry name" value="SLIRP/GR-RBP-like"/>
</dbReference>
<dbReference type="InterPro" id="IPR048289">
    <property type="entry name" value="RRM2_NsCP33-like"/>
</dbReference>
<keyword evidence="5" id="KW-1185">Reference proteome</keyword>
<dbReference type="PANTHER" id="PTHR48027">
    <property type="entry name" value="HETEROGENEOUS NUCLEAR RIBONUCLEOPROTEIN 87F-RELATED"/>
    <property type="match status" value="1"/>
</dbReference>
<dbReference type="EMBL" id="OUUY01000150">
    <property type="protein sequence ID" value="SPQ02193.1"/>
    <property type="molecule type" value="Genomic_DNA"/>
</dbReference>
<reference evidence="5" key="1">
    <citation type="submission" date="2018-03" db="EMBL/GenBank/DDBJ databases">
        <authorList>
            <person name="Zecchin S."/>
        </authorList>
    </citation>
    <scope>NUCLEOTIDE SEQUENCE [LARGE SCALE GENOMIC DNA]</scope>
</reference>
<evidence type="ECO:0000313" key="4">
    <source>
        <dbReference type="EMBL" id="SPQ02193.1"/>
    </source>
</evidence>
<dbReference type="SUPFAM" id="SSF54928">
    <property type="entry name" value="RNA-binding domain, RBD"/>
    <property type="match status" value="1"/>
</dbReference>
<dbReference type="Gene3D" id="3.30.70.330">
    <property type="match status" value="1"/>
</dbReference>
<evidence type="ECO:0000256" key="1">
    <source>
        <dbReference type="ARBA" id="ARBA00022884"/>
    </source>
</evidence>
<dbReference type="Proteomes" id="UP000245125">
    <property type="component" value="Unassembled WGS sequence"/>
</dbReference>
<feature type="region of interest" description="Disordered" evidence="2">
    <location>
        <begin position="66"/>
        <end position="109"/>
    </location>
</feature>
<feature type="domain" description="RRM" evidence="3">
    <location>
        <begin position="3"/>
        <end position="81"/>
    </location>
</feature>
<gene>
    <name evidence="4" type="primary">rbpA</name>
    <name evidence="4" type="ORF">NBG4_980009</name>
</gene>
<dbReference type="CDD" id="cd21608">
    <property type="entry name" value="RRM2_NsCP33_like"/>
    <property type="match status" value="1"/>
</dbReference>
<evidence type="ECO:0000256" key="2">
    <source>
        <dbReference type="SAM" id="MobiDB-lite"/>
    </source>
</evidence>